<dbReference type="InterPro" id="IPR006827">
    <property type="entry name" value="Lant_deHydtase_N"/>
</dbReference>
<reference evidence="3 4" key="1">
    <citation type="submission" date="2020-09" db="EMBL/GenBank/DDBJ databases">
        <title>Paenibacillus sp. CAU 1523 isolated from sand of Haeundae Beach.</title>
        <authorList>
            <person name="Kim W."/>
        </authorList>
    </citation>
    <scope>NUCLEOTIDE SEQUENCE [LARGE SCALE GENOMIC DNA]</scope>
    <source>
        <strain evidence="3 4">CAU 1523</strain>
    </source>
</reference>
<proteinExistence type="predicted"/>
<name>A0ABR9B3A7_9BACL</name>
<comment type="caution">
    <text evidence="3">The sequence shown here is derived from an EMBL/GenBank/DDBJ whole genome shotgun (WGS) entry which is preliminary data.</text>
</comment>
<protein>
    <submittedName>
        <fullName evidence="3">Lantibiotic dehydratase</fullName>
    </submittedName>
</protein>
<evidence type="ECO:0000313" key="3">
    <source>
        <dbReference type="EMBL" id="MBD8500852.1"/>
    </source>
</evidence>
<dbReference type="Pfam" id="PF04738">
    <property type="entry name" value="Lant_dehydr_N"/>
    <property type="match status" value="1"/>
</dbReference>
<dbReference type="EMBL" id="JACYTN010000030">
    <property type="protein sequence ID" value="MBD8500852.1"/>
    <property type="molecule type" value="Genomic_DNA"/>
</dbReference>
<evidence type="ECO:0000313" key="4">
    <source>
        <dbReference type="Proteomes" id="UP000634529"/>
    </source>
</evidence>
<feature type="domain" description="Thiopeptide-type bacteriocin biosynthesis" evidence="2">
    <location>
        <begin position="801"/>
        <end position="1062"/>
    </location>
</feature>
<accession>A0ABR9B3A7</accession>
<dbReference type="NCBIfam" id="TIGR03891">
    <property type="entry name" value="thiopep_ocin"/>
    <property type="match status" value="1"/>
</dbReference>
<evidence type="ECO:0000259" key="1">
    <source>
        <dbReference type="Pfam" id="PF04738"/>
    </source>
</evidence>
<dbReference type="RefSeq" id="WP_192027075.1">
    <property type="nucleotide sequence ID" value="NZ_JACYTN010000030.1"/>
</dbReference>
<dbReference type="Pfam" id="PF14028">
    <property type="entry name" value="Lant_dehydr_C"/>
    <property type="match status" value="1"/>
</dbReference>
<dbReference type="Proteomes" id="UP000634529">
    <property type="component" value="Unassembled WGS sequence"/>
</dbReference>
<feature type="domain" description="Lantibiotic dehydratase N-terminal" evidence="1">
    <location>
        <begin position="68"/>
        <end position="724"/>
    </location>
</feature>
<evidence type="ECO:0000259" key="2">
    <source>
        <dbReference type="Pfam" id="PF14028"/>
    </source>
</evidence>
<organism evidence="3 4">
    <name type="scientific">Paenibacillus arenosi</name>
    <dbReference type="NCBI Taxonomy" id="2774142"/>
    <lineage>
        <taxon>Bacteria</taxon>
        <taxon>Bacillati</taxon>
        <taxon>Bacillota</taxon>
        <taxon>Bacilli</taxon>
        <taxon>Bacillales</taxon>
        <taxon>Paenibacillaceae</taxon>
        <taxon>Paenibacillus</taxon>
    </lineage>
</organism>
<dbReference type="InterPro" id="IPR023809">
    <property type="entry name" value="Thiopep_bacteriocin_synth_dom"/>
</dbReference>
<sequence>MPDASLMTPERVQALYFYSTADFFMFRTPLLPLNVYETVFSRQDEWRQDDVPNEYQAHASYLIHMALHPSIREALAISSPSLLTSLDTFDFSFSHKKSMQRIRSLTRYLIRITTRPTPFGLLSGLDYGTFKDNTQLSLEPIESYKKYTRPDMEWLLKIISDLEKDERVIDGVMVQSNTSVYKAGNRLNNPYHTGFGQNLKVGKSFQNDSVTIRLTPVVEDVLSKAYNPLPFIELQDWVHSKYPDVAIEVIKAFLNELIRQEFLMTSLRPPLMNTDPFPYLLQQLASNSSIEDINITLNTLYTMIQQFDRLPIGKGEAQLRNIQQFMKQIHEAKDLLQVDLALSSKPLHLHNSIQKEIERAADVLWRLSPTMTGSLYLQSYLNDFMERYGVDQEVSLLELLDTDLGLGAPATYLYPPSNRTLGQKPEIFPKQREVLIEEWIRQAIMDNSMEIVLTDEKIKLLQVGEIQEHELPTSMELYFNLTSPSASAVDEGNYQLILAPNPGSLGAGKTFGRFMHMMKEPFKDKLKQLYEEEKRLSEDAISVEIVYLPSAGRSANLVISENHSFYELAIGTHSSKSERQTIPVSDILVGCQDNRFYLKSKSLGKRIVPHINNMLDWSKAPNIYHFMADIAFEGKRRWVPIHWTSKDILPVIPRIRVGRVVLVSAEWRLNQSMLEVDKGMLLEEWMKRFAVWRKKMKIPQYVYLREEDHRLLLNLDQILHVDLIRQEYERLQPGELIRLTETGNYLEEHCCTGPEGAYMTEITVPLLRTPVASTEQSSPSLIHKHEYIPMVERLHLPGSDWLYVKMYGFSQRQEEFIADRLYHFVKESLQEGWMDQFFFIRYYDEGAHLRIRFHGNPAGLVQVGIPKLYQWAKTLQQEGLLSRIVIDSYDPEIERYGGESLISAAERLFCQDSLLVTEWIRNKQNGLLDMDYDFFSIVSVIDILEKFGYSISGSMDWLIPESAHKEYLDLYRNYRTKLLGWIEPGIVQAPDNADRPLVMDLLNARSAAIRAYAEQVQKMDLQGDLLNHPQHLVKSIIHMHVNRLIGTDRIREMKILTLARHTMRNLTQIRGMKS</sequence>
<gene>
    <name evidence="3" type="ORF">IFO66_21420</name>
</gene>
<keyword evidence="4" id="KW-1185">Reference proteome</keyword>